<dbReference type="Proteomes" id="UP000077701">
    <property type="component" value="Unassembled WGS sequence"/>
</dbReference>
<feature type="transmembrane region" description="Helical" evidence="1">
    <location>
        <begin position="460"/>
        <end position="484"/>
    </location>
</feature>
<feature type="transmembrane region" description="Helical" evidence="1">
    <location>
        <begin position="232"/>
        <end position="252"/>
    </location>
</feature>
<feature type="transmembrane region" description="Helical" evidence="1">
    <location>
        <begin position="29"/>
        <end position="49"/>
    </location>
</feature>
<feature type="transmembrane region" description="Helical" evidence="1">
    <location>
        <begin position="436"/>
        <end position="454"/>
    </location>
</feature>
<feature type="transmembrane region" description="Helical" evidence="1">
    <location>
        <begin position="208"/>
        <end position="225"/>
    </location>
</feature>
<feature type="transmembrane region" description="Helical" evidence="1">
    <location>
        <begin position="123"/>
        <end position="142"/>
    </location>
</feature>
<dbReference type="OrthoDB" id="3855595at2"/>
<evidence type="ECO:0000313" key="2">
    <source>
        <dbReference type="EMBL" id="GAT66492.1"/>
    </source>
</evidence>
<protein>
    <submittedName>
        <fullName evidence="2">Uncharacterized protein</fullName>
    </submittedName>
</protein>
<dbReference type="AlphaFoldDB" id="A0A171CCA6"/>
<feature type="transmembrane region" description="Helical" evidence="1">
    <location>
        <begin position="524"/>
        <end position="544"/>
    </location>
</feature>
<reference evidence="2 3" key="1">
    <citation type="journal article" date="2016" name="Genome Announc.">
        <title>Draft Genome Sequence of Planomonospora sphaerica JCM9374, a Rare Actinomycete.</title>
        <authorList>
            <person name="Dohra H."/>
            <person name="Suzuki T."/>
            <person name="Inoue Y."/>
            <person name="Kodani S."/>
        </authorList>
    </citation>
    <scope>NUCLEOTIDE SEQUENCE [LARGE SCALE GENOMIC DNA]</scope>
    <source>
        <strain evidence="2 3">JCM 9374</strain>
    </source>
</reference>
<keyword evidence="1" id="KW-1133">Transmembrane helix</keyword>
<feature type="transmembrane region" description="Helical" evidence="1">
    <location>
        <begin position="345"/>
        <end position="366"/>
    </location>
</feature>
<feature type="transmembrane region" description="Helical" evidence="1">
    <location>
        <begin position="272"/>
        <end position="292"/>
    </location>
</feature>
<feature type="transmembrane region" description="Helical" evidence="1">
    <location>
        <begin position="401"/>
        <end position="424"/>
    </location>
</feature>
<evidence type="ECO:0000313" key="3">
    <source>
        <dbReference type="Proteomes" id="UP000077701"/>
    </source>
</evidence>
<accession>A0A171CCA6</accession>
<comment type="caution">
    <text evidence="2">The sequence shown here is derived from an EMBL/GenBank/DDBJ whole genome shotgun (WGS) entry which is preliminary data.</text>
</comment>
<evidence type="ECO:0000256" key="1">
    <source>
        <dbReference type="SAM" id="Phobius"/>
    </source>
</evidence>
<feature type="transmembrane region" description="Helical" evidence="1">
    <location>
        <begin position="551"/>
        <end position="568"/>
    </location>
</feature>
<dbReference type="RefSeq" id="WP_068896612.1">
    <property type="nucleotide sequence ID" value="NZ_BDCX01000004.1"/>
</dbReference>
<sequence>MTGWLPAVCAVALILTVLGLYGVSVRDTAVFGLYLVLGVVLPGTLMIRVLWSGRRTLVEEIALGAALGYAVESVAYIAARTVGAPLLVAAWPVAVYAVFLAVPRLRGHWRGRPRPRTPLWWSWSFALVAVFMVLRPGVVFFTKYDITQPGSWAAGADLPFHLSLIAELKYHMPPTVPAVAGEPLLYHWFVYAHLAAASWVTGLEPMVLLFRLAMLPMLIALLVLVGSTGRRVTGSWVGGLLAVVGTVFLKAPNLYQGDNWVLTYGGLQDITWSSPTQTYGALLFAPLVLLLIDVLERRRDTGRWVLTGIFLVAVTGAKATYLPLLGAGLAVVAAVESVRRRRVPWPALTVLGATGACLLFAQFVLFDGAKQGMTIDPLSLFRLGWMRMSGMGGRLEPSQLSVLGLMLLYVLGWTVAWSGVFGLLARPRLLARPAVCLMLGIGAAGLGVAFLFGHPGFSQLFFLMGAVPYVVVVAVYGLIVLLRWARVSRRAAVLAAVAGAAASLPLPALFGVTLPLEEGRDGVLYPPQIAFTLAVGAMVCVLLLKVGARRAWAVTVVVLMALSLPGNVRDRLGHQNTKVILRKQAVSNRVSADALAALRWLRAHSHPDDLVATAVHCRWWRLEDQCETLKFWVTAFSERRVLIEGWGYTPTNLRNWTPGKSLQLPFWDQPRFEANRNAFQSPSAAAIRHLRERYGVRWLFVDERQRRSDRAKVGEFAKLRFRSGDYSVYAVPGRRASRPRAGEGPW</sequence>
<proteinExistence type="predicted"/>
<reference evidence="3" key="2">
    <citation type="submission" date="2016-04" db="EMBL/GenBank/DDBJ databases">
        <title>Planomonospora sphaerica JCM9374 whole genome shotgun sequence.</title>
        <authorList>
            <person name="Suzuki T."/>
            <person name="Dohra H."/>
            <person name="Kodani S."/>
        </authorList>
    </citation>
    <scope>NUCLEOTIDE SEQUENCE [LARGE SCALE GENOMIC DNA]</scope>
    <source>
        <strain evidence="3">JCM 9374</strain>
    </source>
</reference>
<organism evidence="2 3">
    <name type="scientific">Planomonospora sphaerica</name>
    <dbReference type="NCBI Taxonomy" id="161355"/>
    <lineage>
        <taxon>Bacteria</taxon>
        <taxon>Bacillati</taxon>
        <taxon>Actinomycetota</taxon>
        <taxon>Actinomycetes</taxon>
        <taxon>Streptosporangiales</taxon>
        <taxon>Streptosporangiaceae</taxon>
        <taxon>Planomonospora</taxon>
    </lineage>
</organism>
<feature type="transmembrane region" description="Helical" evidence="1">
    <location>
        <begin position="84"/>
        <end position="102"/>
    </location>
</feature>
<keyword evidence="1" id="KW-0472">Membrane</keyword>
<dbReference type="EMBL" id="BDCX01000004">
    <property type="protein sequence ID" value="GAT66492.1"/>
    <property type="molecule type" value="Genomic_DNA"/>
</dbReference>
<gene>
    <name evidence="2" type="ORF">PS9374_02142</name>
</gene>
<name>A0A171CCA6_9ACTN</name>
<keyword evidence="3" id="KW-1185">Reference proteome</keyword>
<dbReference type="STRING" id="161355.PS9374_02142"/>
<feature type="transmembrane region" description="Helical" evidence="1">
    <location>
        <begin position="491"/>
        <end position="512"/>
    </location>
</feature>
<keyword evidence="1" id="KW-0812">Transmembrane</keyword>